<dbReference type="EMBL" id="JARKHS020002869">
    <property type="protein sequence ID" value="KAK8786245.1"/>
    <property type="molecule type" value="Genomic_DNA"/>
</dbReference>
<proteinExistence type="predicted"/>
<evidence type="ECO:0000313" key="4">
    <source>
        <dbReference type="Proteomes" id="UP001321473"/>
    </source>
</evidence>
<comment type="caution">
    <text evidence="3">The sequence shown here is derived from an EMBL/GenBank/DDBJ whole genome shotgun (WGS) entry which is preliminary data.</text>
</comment>
<evidence type="ECO:0000313" key="3">
    <source>
        <dbReference type="EMBL" id="KAK8786245.1"/>
    </source>
</evidence>
<evidence type="ECO:0000259" key="2">
    <source>
        <dbReference type="Pfam" id="PF02668"/>
    </source>
</evidence>
<dbReference type="InterPro" id="IPR042098">
    <property type="entry name" value="TauD-like_sf"/>
</dbReference>
<dbReference type="SUPFAM" id="SSF51197">
    <property type="entry name" value="Clavaminate synthase-like"/>
    <property type="match status" value="1"/>
</dbReference>
<organism evidence="3 4">
    <name type="scientific">Amblyomma americanum</name>
    <name type="common">Lone star tick</name>
    <dbReference type="NCBI Taxonomy" id="6943"/>
    <lineage>
        <taxon>Eukaryota</taxon>
        <taxon>Metazoa</taxon>
        <taxon>Ecdysozoa</taxon>
        <taxon>Arthropoda</taxon>
        <taxon>Chelicerata</taxon>
        <taxon>Arachnida</taxon>
        <taxon>Acari</taxon>
        <taxon>Parasitiformes</taxon>
        <taxon>Ixodida</taxon>
        <taxon>Ixodoidea</taxon>
        <taxon>Ixodidae</taxon>
        <taxon>Amblyomminae</taxon>
        <taxon>Amblyomma</taxon>
    </lineage>
</organism>
<accession>A0AAQ4FHI8</accession>
<sequence>MEEESSQYAFHLAPGDLVAFNNRRILHGMKELGPDHKDVILRGCYMDMDEIASLYEKMRRDDDPPANS</sequence>
<name>A0AAQ4FHI8_AMBAM</name>
<protein>
    <recommendedName>
        <fullName evidence="2">TauD/TfdA-like domain-containing protein</fullName>
    </recommendedName>
</protein>
<dbReference type="Pfam" id="PF02668">
    <property type="entry name" value="TauD"/>
    <property type="match status" value="1"/>
</dbReference>
<dbReference type="Proteomes" id="UP001321473">
    <property type="component" value="Unassembled WGS sequence"/>
</dbReference>
<evidence type="ECO:0000256" key="1">
    <source>
        <dbReference type="ARBA" id="ARBA00023002"/>
    </source>
</evidence>
<keyword evidence="1" id="KW-0560">Oxidoreductase</keyword>
<reference evidence="3 4" key="1">
    <citation type="journal article" date="2023" name="Arcadia Sci">
        <title>De novo assembly of a long-read Amblyomma americanum tick genome.</title>
        <authorList>
            <person name="Chou S."/>
            <person name="Poskanzer K.E."/>
            <person name="Rollins M."/>
            <person name="Thuy-Boun P.S."/>
        </authorList>
    </citation>
    <scope>NUCLEOTIDE SEQUENCE [LARGE SCALE GENOMIC DNA]</scope>
    <source>
        <strain evidence="3">F_SG_1</strain>
        <tissue evidence="3">Salivary glands</tissue>
    </source>
</reference>
<dbReference type="GO" id="GO:0016491">
    <property type="term" value="F:oxidoreductase activity"/>
    <property type="evidence" value="ECO:0007669"/>
    <property type="project" value="UniProtKB-KW"/>
</dbReference>
<gene>
    <name evidence="3" type="ORF">V5799_007395</name>
</gene>
<dbReference type="Gene3D" id="3.60.130.10">
    <property type="entry name" value="Clavaminate synthase-like"/>
    <property type="match status" value="1"/>
</dbReference>
<feature type="domain" description="TauD/TfdA-like" evidence="2">
    <location>
        <begin position="4"/>
        <end position="45"/>
    </location>
</feature>
<keyword evidence="4" id="KW-1185">Reference proteome</keyword>
<dbReference type="AlphaFoldDB" id="A0AAQ4FHI8"/>
<dbReference type="InterPro" id="IPR003819">
    <property type="entry name" value="TauD/TfdA-like"/>
</dbReference>